<comment type="subcellular location">
    <subcellularLocation>
        <location evidence="1">Cell envelope</location>
    </subcellularLocation>
</comment>
<dbReference type="PANTHER" id="PTHR30036">
    <property type="entry name" value="D-XYLOSE-BINDING PERIPLASMIC PROTEIN"/>
    <property type="match status" value="1"/>
</dbReference>
<evidence type="ECO:0000256" key="2">
    <source>
        <dbReference type="ARBA" id="ARBA00022729"/>
    </source>
</evidence>
<reference evidence="5 6" key="1">
    <citation type="submission" date="2019-04" db="EMBL/GenBank/DDBJ databases">
        <title>Streptomyces oryziradicis sp. nov., a novel actinomycete isolated from rhizosphere soil of rice (Oryza sativa L.).</title>
        <authorList>
            <person name="Li C."/>
        </authorList>
    </citation>
    <scope>NUCLEOTIDE SEQUENCE [LARGE SCALE GENOMIC DNA]</scope>
    <source>
        <strain evidence="5 6">NEAU-C40</strain>
    </source>
</reference>
<dbReference type="Gene3D" id="3.40.50.2300">
    <property type="match status" value="2"/>
</dbReference>
<name>A0A4U0SAU0_9ACTN</name>
<dbReference type="GO" id="GO:0030246">
    <property type="term" value="F:carbohydrate binding"/>
    <property type="evidence" value="ECO:0007669"/>
    <property type="project" value="TreeGrafter"/>
</dbReference>
<keyword evidence="6" id="KW-1185">Reference proteome</keyword>
<dbReference type="PROSITE" id="PS51257">
    <property type="entry name" value="PROKAR_LIPOPROTEIN"/>
    <property type="match status" value="1"/>
</dbReference>
<evidence type="ECO:0000313" key="6">
    <source>
        <dbReference type="Proteomes" id="UP000305778"/>
    </source>
</evidence>
<protein>
    <submittedName>
        <fullName evidence="5">Sugar ABC transporter substrate-binding protein</fullName>
    </submittedName>
</protein>
<dbReference type="Proteomes" id="UP000305778">
    <property type="component" value="Unassembled WGS sequence"/>
</dbReference>
<comment type="caution">
    <text evidence="5">The sequence shown here is derived from an EMBL/GenBank/DDBJ whole genome shotgun (WGS) entry which is preliminary data.</text>
</comment>
<organism evidence="5 6">
    <name type="scientific">Actinacidiphila oryziradicis</name>
    <dbReference type="NCBI Taxonomy" id="2571141"/>
    <lineage>
        <taxon>Bacteria</taxon>
        <taxon>Bacillati</taxon>
        <taxon>Actinomycetota</taxon>
        <taxon>Actinomycetes</taxon>
        <taxon>Kitasatosporales</taxon>
        <taxon>Streptomycetaceae</taxon>
        <taxon>Actinacidiphila</taxon>
    </lineage>
</organism>
<sequence>MNAMMRRVVIGTAAVSMALSMAACGKAGSNKSSGASVSNGFKVGLALPENQTARYEAVDRPMIVKKVKELCPKCTVEYQNASQNANTQQQQIDTLINDGVKVIILDSVDSKAIQSSVTKAHNKGIKVVAYDRLAQGPLDAYVSFDNTKVGELQGQGLLTALGSKASSDQIVMINGDPGDPNAAQFKAGALSVLNGKVKKIAATFDTTGWLANKANEEMAGAIASVGKSNIAGVYVANDGMAAGVISALQAAHISPLPPVTGQDAQLDGVQRVIAGTQTLTIYKPYLEEANTAAEMAVDVATGKSLSSVADTKVSSPTNKDIASKLITPSIMTKDKVQSTVIAGGLYKVSDICTSLYAAACATLGLK</sequence>
<feature type="signal peptide" evidence="3">
    <location>
        <begin position="1"/>
        <end position="22"/>
    </location>
</feature>
<evidence type="ECO:0000256" key="3">
    <source>
        <dbReference type="SAM" id="SignalP"/>
    </source>
</evidence>
<evidence type="ECO:0000256" key="1">
    <source>
        <dbReference type="ARBA" id="ARBA00004196"/>
    </source>
</evidence>
<dbReference type="SUPFAM" id="SSF53822">
    <property type="entry name" value="Periplasmic binding protein-like I"/>
    <property type="match status" value="1"/>
</dbReference>
<dbReference type="RefSeq" id="WP_136727378.1">
    <property type="nucleotide sequence ID" value="NZ_SUMC01000038.1"/>
</dbReference>
<dbReference type="EMBL" id="SUMC01000038">
    <property type="protein sequence ID" value="TKA06444.1"/>
    <property type="molecule type" value="Genomic_DNA"/>
</dbReference>
<accession>A0A4U0SAU0</accession>
<dbReference type="InterPro" id="IPR050555">
    <property type="entry name" value="Bact_Solute-Bind_Prot2"/>
</dbReference>
<dbReference type="GO" id="GO:0030288">
    <property type="term" value="C:outer membrane-bounded periplasmic space"/>
    <property type="evidence" value="ECO:0007669"/>
    <property type="project" value="TreeGrafter"/>
</dbReference>
<dbReference type="AlphaFoldDB" id="A0A4U0SAU0"/>
<proteinExistence type="predicted"/>
<evidence type="ECO:0000259" key="4">
    <source>
        <dbReference type="Pfam" id="PF13407"/>
    </source>
</evidence>
<dbReference type="PANTHER" id="PTHR30036:SF1">
    <property type="entry name" value="D-XYLOSE-BINDING PERIPLASMIC PROTEIN"/>
    <property type="match status" value="1"/>
</dbReference>
<gene>
    <name evidence="5" type="ORF">FCI23_31460</name>
</gene>
<evidence type="ECO:0000313" key="5">
    <source>
        <dbReference type="EMBL" id="TKA06444.1"/>
    </source>
</evidence>
<keyword evidence="2 3" id="KW-0732">Signal</keyword>
<dbReference type="InterPro" id="IPR028082">
    <property type="entry name" value="Peripla_BP_I"/>
</dbReference>
<feature type="domain" description="Periplasmic binding protein" evidence="4">
    <location>
        <begin position="44"/>
        <end position="303"/>
    </location>
</feature>
<feature type="chain" id="PRO_5039436140" evidence="3">
    <location>
        <begin position="23"/>
        <end position="366"/>
    </location>
</feature>
<dbReference type="OrthoDB" id="9773673at2"/>
<dbReference type="InterPro" id="IPR025997">
    <property type="entry name" value="SBP_2_dom"/>
</dbReference>
<dbReference type="Pfam" id="PF13407">
    <property type="entry name" value="Peripla_BP_4"/>
    <property type="match status" value="1"/>
</dbReference>